<organism evidence="2 3">
    <name type="scientific">Aristolochia fimbriata</name>
    <name type="common">White veined hardy Dutchman's pipe vine</name>
    <dbReference type="NCBI Taxonomy" id="158543"/>
    <lineage>
        <taxon>Eukaryota</taxon>
        <taxon>Viridiplantae</taxon>
        <taxon>Streptophyta</taxon>
        <taxon>Embryophyta</taxon>
        <taxon>Tracheophyta</taxon>
        <taxon>Spermatophyta</taxon>
        <taxon>Magnoliopsida</taxon>
        <taxon>Magnoliidae</taxon>
        <taxon>Piperales</taxon>
        <taxon>Aristolochiaceae</taxon>
        <taxon>Aristolochia</taxon>
    </lineage>
</organism>
<sequence>MDAAVGAGDAPRRAGDAPRRAGDAPRRKPWETGKIVVIPEELNFSMSLIDGVHRWYLDTVALGGVVAAKLSQKSLTRRAYVRIPIEEVEEVRGILQRLTQNGSPGKVESSRSGQISVGLYEEAGVLTWRLSEKRKKSMAGSVELAKTDATGKGWTWLEKGLKEIQLKRRGNERPRLCETEIAPNKPEDRGGDSKHIILWKRTFKEALSEQKRDMPCQPLFEVSSVPGQPSIVVNGSEGIKCQMVRVAREPSSGPNHSQNFPELGLSEKTPGSGQTPEQNPVLDEITLNLEAEMNVNAEVSPKNTQLEETTSAIAHKEKNGLSPSPKSNVSDSATEHDEQEENEAARPAEERPIYCTYARRRAARLNRTSRSNVRCRPTKVRSSSLPARRKQAQETQMHALPEDEDEERREYDRWLDDYMLRTMSDYGGELGMGQDKIVEFHNRKKASQQGNHNNASAP</sequence>
<feature type="compositionally biased region" description="Polar residues" evidence="1">
    <location>
        <begin position="321"/>
        <end position="332"/>
    </location>
</feature>
<proteinExistence type="predicted"/>
<feature type="region of interest" description="Disordered" evidence="1">
    <location>
        <begin position="1"/>
        <end position="28"/>
    </location>
</feature>
<feature type="region of interest" description="Disordered" evidence="1">
    <location>
        <begin position="367"/>
        <end position="409"/>
    </location>
</feature>
<accession>A0AAV7FF64</accession>
<feature type="compositionally biased region" description="Polar residues" evidence="1">
    <location>
        <begin position="269"/>
        <end position="278"/>
    </location>
</feature>
<reference evidence="2 3" key="1">
    <citation type="submission" date="2021-07" db="EMBL/GenBank/DDBJ databases">
        <title>The Aristolochia fimbriata genome: insights into angiosperm evolution, floral development and chemical biosynthesis.</title>
        <authorList>
            <person name="Jiao Y."/>
        </authorList>
    </citation>
    <scope>NUCLEOTIDE SEQUENCE [LARGE SCALE GENOMIC DNA]</scope>
    <source>
        <strain evidence="2">IBCAS-2021</strain>
        <tissue evidence="2">Leaf</tissue>
    </source>
</reference>
<name>A0AAV7FF64_ARIFI</name>
<feature type="region of interest" description="Disordered" evidence="1">
    <location>
        <begin position="248"/>
        <end position="279"/>
    </location>
</feature>
<evidence type="ECO:0000313" key="3">
    <source>
        <dbReference type="Proteomes" id="UP000825729"/>
    </source>
</evidence>
<feature type="compositionally biased region" description="Basic and acidic residues" evidence="1">
    <location>
        <begin position="10"/>
        <end position="28"/>
    </location>
</feature>
<dbReference type="AlphaFoldDB" id="A0AAV7FF64"/>
<dbReference type="Proteomes" id="UP000825729">
    <property type="component" value="Unassembled WGS sequence"/>
</dbReference>
<gene>
    <name evidence="2" type="ORF">H6P81_002895</name>
</gene>
<protein>
    <submittedName>
        <fullName evidence="2">Uncharacterized protein</fullName>
    </submittedName>
</protein>
<feature type="region of interest" description="Disordered" evidence="1">
    <location>
        <begin position="314"/>
        <end position="351"/>
    </location>
</feature>
<keyword evidence="3" id="KW-1185">Reference proteome</keyword>
<comment type="caution">
    <text evidence="2">The sequence shown here is derived from an EMBL/GenBank/DDBJ whole genome shotgun (WGS) entry which is preliminary data.</text>
</comment>
<evidence type="ECO:0000256" key="1">
    <source>
        <dbReference type="SAM" id="MobiDB-lite"/>
    </source>
</evidence>
<dbReference type="EMBL" id="JAINDJ010000002">
    <property type="protein sequence ID" value="KAG9458387.1"/>
    <property type="molecule type" value="Genomic_DNA"/>
</dbReference>
<evidence type="ECO:0000313" key="2">
    <source>
        <dbReference type="EMBL" id="KAG9458387.1"/>
    </source>
</evidence>